<dbReference type="OrthoDB" id="597477at2"/>
<keyword evidence="2" id="KW-0560">Oxidoreductase</keyword>
<dbReference type="Gene3D" id="3.40.50.720">
    <property type="entry name" value="NAD(P)-binding Rossmann-like Domain"/>
    <property type="match status" value="1"/>
</dbReference>
<accession>A0A1H3XEV7</accession>
<keyword evidence="4" id="KW-1185">Reference proteome</keyword>
<evidence type="ECO:0000313" key="4">
    <source>
        <dbReference type="Proteomes" id="UP000198850"/>
    </source>
</evidence>
<dbReference type="AlphaFoldDB" id="A0A1H3XEV7"/>
<evidence type="ECO:0000256" key="1">
    <source>
        <dbReference type="ARBA" id="ARBA00006484"/>
    </source>
</evidence>
<gene>
    <name evidence="3" type="ORF">SAMN05443550_101576</name>
</gene>
<dbReference type="STRING" id="425514.SAMN05443550_101576"/>
<sequence>MEVLGNKVVIITGGAGTLGLATAKLYLAKGSSVMLVDRDEKALEAAIALLGDQNVGFVVADVTRTADTRRYVNKTVEKFGKIDVYIYCVGVIGMIRPITEIPDEDFAYMKYVNFSGAWLGCQYILPEINNGGSIIIVSSTAGHWGNANNNSYAESKHTMTGLVRALSLEVAHRNIRVNTIDPINFKGRMMRDPEEVLISGDREEMKRIMSSMIPLGRYAQPEEVAHSLLFFGSANSTYITGTTHVISGGFRS</sequence>
<dbReference type="PANTHER" id="PTHR24321">
    <property type="entry name" value="DEHYDROGENASES, SHORT CHAIN"/>
    <property type="match status" value="1"/>
</dbReference>
<dbReference type="Pfam" id="PF13561">
    <property type="entry name" value="adh_short_C2"/>
    <property type="match status" value="1"/>
</dbReference>
<dbReference type="InterPro" id="IPR036291">
    <property type="entry name" value="NAD(P)-bd_dom_sf"/>
</dbReference>
<dbReference type="EMBL" id="FNRA01000001">
    <property type="protein sequence ID" value="SDZ97204.1"/>
    <property type="molecule type" value="Genomic_DNA"/>
</dbReference>
<evidence type="ECO:0000313" key="3">
    <source>
        <dbReference type="EMBL" id="SDZ97204.1"/>
    </source>
</evidence>
<dbReference type="Proteomes" id="UP000198850">
    <property type="component" value="Unassembled WGS sequence"/>
</dbReference>
<organism evidence="3 4">
    <name type="scientific">Pedobacter hartonius</name>
    <dbReference type="NCBI Taxonomy" id="425514"/>
    <lineage>
        <taxon>Bacteria</taxon>
        <taxon>Pseudomonadati</taxon>
        <taxon>Bacteroidota</taxon>
        <taxon>Sphingobacteriia</taxon>
        <taxon>Sphingobacteriales</taxon>
        <taxon>Sphingobacteriaceae</taxon>
        <taxon>Pedobacter</taxon>
    </lineage>
</organism>
<dbReference type="GO" id="GO:0016491">
    <property type="term" value="F:oxidoreductase activity"/>
    <property type="evidence" value="ECO:0007669"/>
    <property type="project" value="UniProtKB-KW"/>
</dbReference>
<reference evidence="3 4" key="1">
    <citation type="submission" date="2016-10" db="EMBL/GenBank/DDBJ databases">
        <authorList>
            <person name="de Groot N.N."/>
        </authorList>
    </citation>
    <scope>NUCLEOTIDE SEQUENCE [LARGE SCALE GENOMIC DNA]</scope>
    <source>
        <strain evidence="3 4">DSM 19033</strain>
    </source>
</reference>
<proteinExistence type="inferred from homology"/>
<dbReference type="SUPFAM" id="SSF51735">
    <property type="entry name" value="NAD(P)-binding Rossmann-fold domains"/>
    <property type="match status" value="1"/>
</dbReference>
<name>A0A1H3XEV7_9SPHI</name>
<dbReference type="InterPro" id="IPR002347">
    <property type="entry name" value="SDR_fam"/>
</dbReference>
<dbReference type="FunFam" id="3.40.50.720:FF:000084">
    <property type="entry name" value="Short-chain dehydrogenase reductase"/>
    <property type="match status" value="1"/>
</dbReference>
<comment type="similarity">
    <text evidence="1">Belongs to the short-chain dehydrogenases/reductases (SDR) family.</text>
</comment>
<dbReference type="PRINTS" id="PR00081">
    <property type="entry name" value="GDHRDH"/>
</dbReference>
<protein>
    <submittedName>
        <fullName evidence="3">NAD(P)-dependent dehydrogenase, short-chain alcohol dehydrogenase family</fullName>
    </submittedName>
</protein>
<dbReference type="RefSeq" id="WP_090554946.1">
    <property type="nucleotide sequence ID" value="NZ_FNRA01000001.1"/>
</dbReference>
<dbReference type="CDD" id="cd05233">
    <property type="entry name" value="SDR_c"/>
    <property type="match status" value="1"/>
</dbReference>
<evidence type="ECO:0000256" key="2">
    <source>
        <dbReference type="ARBA" id="ARBA00023002"/>
    </source>
</evidence>
<dbReference type="PANTHER" id="PTHR24321:SF8">
    <property type="entry name" value="ESTRADIOL 17-BETA-DEHYDROGENASE 8-RELATED"/>
    <property type="match status" value="1"/>
</dbReference>